<dbReference type="GO" id="GO:0006508">
    <property type="term" value="P:proteolysis"/>
    <property type="evidence" value="ECO:0007669"/>
    <property type="project" value="UniProtKB-KW"/>
</dbReference>
<dbReference type="Pfam" id="PF00082">
    <property type="entry name" value="Peptidase_S8"/>
    <property type="match status" value="1"/>
</dbReference>
<dbReference type="EMBL" id="AOUO01000410">
    <property type="protein sequence ID" value="EOD65386.1"/>
    <property type="molecule type" value="Genomic_DNA"/>
</dbReference>
<keyword evidence="2" id="KW-0645">Protease</keyword>
<evidence type="ECO:0000313" key="9">
    <source>
        <dbReference type="EMBL" id="EOD65386.1"/>
    </source>
</evidence>
<proteinExistence type="inferred from homology"/>
<dbReference type="Proteomes" id="UP000014139">
    <property type="component" value="Unassembled WGS sequence"/>
</dbReference>
<evidence type="ECO:0000256" key="1">
    <source>
        <dbReference type="ARBA" id="ARBA00011073"/>
    </source>
</evidence>
<dbReference type="PRINTS" id="PR00723">
    <property type="entry name" value="SUBTILISIN"/>
</dbReference>
<dbReference type="OrthoDB" id="9795680at2"/>
<dbReference type="InterPro" id="IPR015500">
    <property type="entry name" value="Peptidase_S8_subtilisin-rel"/>
</dbReference>
<feature type="domain" description="Peptidase S8/S53" evidence="8">
    <location>
        <begin position="201"/>
        <end position="392"/>
    </location>
</feature>
<evidence type="ECO:0000256" key="5">
    <source>
        <dbReference type="PROSITE-ProRule" id="PRU01240"/>
    </source>
</evidence>
<protein>
    <submittedName>
        <fullName evidence="9">Peptidase s8 and s53 subtilisin kexin sedolisin</fullName>
    </submittedName>
</protein>
<evidence type="ECO:0000256" key="4">
    <source>
        <dbReference type="ARBA" id="ARBA00022825"/>
    </source>
</evidence>
<feature type="non-terminal residue" evidence="9">
    <location>
        <position position="407"/>
    </location>
</feature>
<comment type="caution">
    <text evidence="5">Lacks conserved residue(s) required for the propagation of feature annotation.</text>
</comment>
<evidence type="ECO:0000256" key="2">
    <source>
        <dbReference type="ARBA" id="ARBA00022670"/>
    </source>
</evidence>
<dbReference type="AlphaFoldDB" id="R1HYJ4"/>
<reference evidence="9 10" key="1">
    <citation type="submission" date="2013-02" db="EMBL/GenBank/DDBJ databases">
        <title>Draft genome sequence of Amycolatopsis vancoresmycina strain DSM 44592T.</title>
        <authorList>
            <person name="Kumar S."/>
            <person name="Kaur N."/>
            <person name="Kaur C."/>
            <person name="Raghava G.P.S."/>
            <person name="Mayilraj S."/>
        </authorList>
    </citation>
    <scope>NUCLEOTIDE SEQUENCE [LARGE SCALE GENOMIC DNA]</scope>
    <source>
        <strain evidence="9 10">DSM 44592</strain>
    </source>
</reference>
<dbReference type="InterPro" id="IPR036852">
    <property type="entry name" value="Peptidase_S8/S53_dom_sf"/>
</dbReference>
<feature type="chain" id="PRO_5004350296" evidence="7">
    <location>
        <begin position="26"/>
        <end position="407"/>
    </location>
</feature>
<keyword evidence="4" id="KW-0720">Serine protease</keyword>
<accession>R1HYJ4</accession>
<dbReference type="PROSITE" id="PS00136">
    <property type="entry name" value="SUBTILASE_ASP"/>
    <property type="match status" value="1"/>
</dbReference>
<dbReference type="InterPro" id="IPR051048">
    <property type="entry name" value="Peptidase_S8/S53_subtilisin"/>
</dbReference>
<comment type="caution">
    <text evidence="9">The sequence shown here is derived from an EMBL/GenBank/DDBJ whole genome shotgun (WGS) entry which is preliminary data.</text>
</comment>
<evidence type="ECO:0000256" key="6">
    <source>
        <dbReference type="SAM" id="MobiDB-lite"/>
    </source>
</evidence>
<dbReference type="eggNOG" id="COG1404">
    <property type="taxonomic scope" value="Bacteria"/>
</dbReference>
<dbReference type="GO" id="GO:0004252">
    <property type="term" value="F:serine-type endopeptidase activity"/>
    <property type="evidence" value="ECO:0007669"/>
    <property type="project" value="InterPro"/>
</dbReference>
<sequence>MRKPITAAVAVTLAAGVLTAPTAAAAPAKDPAAGAPSRITLVTGDQVLVGGGDVRVLPARRDRPVPFRQYTRHGDSYVVPGDAAGLVRAGRLDEQLFNVTGLLRQGYDDARTPQVPLLVRQAGPAVAARTGVAARPAALGYTALDEPKSGAAAFWNRLTTAPATLAAGPAKVWLNAKVHASLDQSVPQIGAPTAWQAGLTGRGVTVAVLDTGISAAHPDFAGRVGPARDFTGKGGVEDGHGHGTHVASTIAGSGAASGGKYRGVAPDATLAVGKVLDDSGHGTFDAVLAGMQWAVTEAHARVVNLSLGGGPSDGTDPVSEAVNSLSHQYGTLFVVAAGNSGQDESVESPAAADAALAVASVSKKDVLSPFSSRGPRPGDGAAKPDVAAPGESITAARPAGIDRKSVV</sequence>
<keyword evidence="10" id="KW-1185">Reference proteome</keyword>
<evidence type="ECO:0000256" key="3">
    <source>
        <dbReference type="ARBA" id="ARBA00022801"/>
    </source>
</evidence>
<comment type="similarity">
    <text evidence="1 5">Belongs to the peptidase S8 family.</text>
</comment>
<keyword evidence="3" id="KW-0378">Hydrolase</keyword>
<dbReference type="InterPro" id="IPR000209">
    <property type="entry name" value="Peptidase_S8/S53_dom"/>
</dbReference>
<dbReference type="PROSITE" id="PS00137">
    <property type="entry name" value="SUBTILASE_HIS"/>
    <property type="match status" value="1"/>
</dbReference>
<organism evidence="9 10">
    <name type="scientific">Amycolatopsis vancoresmycina DSM 44592</name>
    <dbReference type="NCBI Taxonomy" id="1292037"/>
    <lineage>
        <taxon>Bacteria</taxon>
        <taxon>Bacillati</taxon>
        <taxon>Actinomycetota</taxon>
        <taxon>Actinomycetes</taxon>
        <taxon>Pseudonocardiales</taxon>
        <taxon>Pseudonocardiaceae</taxon>
        <taxon>Amycolatopsis</taxon>
    </lineage>
</organism>
<name>R1HYJ4_9PSEU</name>
<dbReference type="SUPFAM" id="SSF52743">
    <property type="entry name" value="Subtilisin-like"/>
    <property type="match status" value="1"/>
</dbReference>
<feature type="region of interest" description="Disordered" evidence="6">
    <location>
        <begin position="362"/>
        <end position="407"/>
    </location>
</feature>
<gene>
    <name evidence="9" type="ORF">H480_26912</name>
</gene>
<dbReference type="PANTHER" id="PTHR43399:SF4">
    <property type="entry name" value="CELL WALL-ASSOCIATED PROTEASE"/>
    <property type="match status" value="1"/>
</dbReference>
<dbReference type="InterPro" id="IPR023827">
    <property type="entry name" value="Peptidase_S8_Asp-AS"/>
</dbReference>
<evidence type="ECO:0000256" key="7">
    <source>
        <dbReference type="SAM" id="SignalP"/>
    </source>
</evidence>
<feature type="signal peptide" evidence="7">
    <location>
        <begin position="1"/>
        <end position="25"/>
    </location>
</feature>
<dbReference type="PROSITE" id="PS51892">
    <property type="entry name" value="SUBTILASE"/>
    <property type="match status" value="1"/>
</dbReference>
<dbReference type="PANTHER" id="PTHR43399">
    <property type="entry name" value="SUBTILISIN-RELATED"/>
    <property type="match status" value="1"/>
</dbReference>
<keyword evidence="7" id="KW-0732">Signal</keyword>
<dbReference type="InterPro" id="IPR022398">
    <property type="entry name" value="Peptidase_S8_His-AS"/>
</dbReference>
<evidence type="ECO:0000313" key="10">
    <source>
        <dbReference type="Proteomes" id="UP000014139"/>
    </source>
</evidence>
<evidence type="ECO:0000259" key="8">
    <source>
        <dbReference type="Pfam" id="PF00082"/>
    </source>
</evidence>
<dbReference type="Gene3D" id="3.40.50.200">
    <property type="entry name" value="Peptidase S8/S53 domain"/>
    <property type="match status" value="1"/>
</dbReference>